<dbReference type="Pfam" id="PF12895">
    <property type="entry name" value="ANAPC3"/>
    <property type="match status" value="1"/>
</dbReference>
<dbReference type="NCBIfam" id="NF047558">
    <property type="entry name" value="TPR_END_plus"/>
    <property type="match status" value="1"/>
</dbReference>
<dbReference type="PANTHER" id="PTHR12558:SF13">
    <property type="entry name" value="CELL DIVISION CYCLE PROTEIN 27 HOMOLOG"/>
    <property type="match status" value="1"/>
</dbReference>
<dbReference type="Proteomes" id="UP000190951">
    <property type="component" value="Chromosome"/>
</dbReference>
<organism evidence="1 2">
    <name type="scientific">Clostridium felsineum</name>
    <dbReference type="NCBI Taxonomy" id="36839"/>
    <lineage>
        <taxon>Bacteria</taxon>
        <taxon>Bacillati</taxon>
        <taxon>Bacillota</taxon>
        <taxon>Clostridia</taxon>
        <taxon>Eubacteriales</taxon>
        <taxon>Clostridiaceae</taxon>
        <taxon>Clostridium</taxon>
    </lineage>
</organism>
<dbReference type="GO" id="GO:0008233">
    <property type="term" value="F:peptidase activity"/>
    <property type="evidence" value="ECO:0007669"/>
    <property type="project" value="UniProtKB-KW"/>
</dbReference>
<gene>
    <name evidence="1" type="primary">bepA_5</name>
    <name evidence="1" type="ORF">CROST_036710</name>
</gene>
<dbReference type="SMART" id="SM00028">
    <property type="entry name" value="TPR"/>
    <property type="match status" value="7"/>
</dbReference>
<dbReference type="AlphaFoldDB" id="A0A1S8KYF6"/>
<dbReference type="PROSITE" id="PS50005">
    <property type="entry name" value="TPR"/>
    <property type="match status" value="2"/>
</dbReference>
<dbReference type="EMBL" id="CP096983">
    <property type="protein sequence ID" value="URZ12925.1"/>
    <property type="molecule type" value="Genomic_DNA"/>
</dbReference>
<evidence type="ECO:0000313" key="1">
    <source>
        <dbReference type="EMBL" id="URZ12925.1"/>
    </source>
</evidence>
<dbReference type="InterPro" id="IPR011990">
    <property type="entry name" value="TPR-like_helical_dom_sf"/>
</dbReference>
<dbReference type="GO" id="GO:0006508">
    <property type="term" value="P:proteolysis"/>
    <property type="evidence" value="ECO:0007669"/>
    <property type="project" value="UniProtKB-KW"/>
</dbReference>
<dbReference type="Pfam" id="PF13181">
    <property type="entry name" value="TPR_8"/>
    <property type="match status" value="1"/>
</dbReference>
<dbReference type="Gene3D" id="1.25.40.10">
    <property type="entry name" value="Tetratricopeptide repeat domain"/>
    <property type="match status" value="1"/>
</dbReference>
<accession>A0A1S8KYF6</accession>
<dbReference type="RefSeq" id="WP_077850655.1">
    <property type="nucleotide sequence ID" value="NZ_CP096983.1"/>
</dbReference>
<reference evidence="1 2" key="1">
    <citation type="submission" date="2022-04" db="EMBL/GenBank/DDBJ databases">
        <title>Genome sequence of C. roseum typestrain.</title>
        <authorList>
            <person name="Poehlein A."/>
            <person name="Schoch T."/>
            <person name="Duerre P."/>
            <person name="Daniel R."/>
        </authorList>
    </citation>
    <scope>NUCLEOTIDE SEQUENCE [LARGE SCALE GENOMIC DNA]</scope>
    <source>
        <strain evidence="1 2">DSM 7320</strain>
    </source>
</reference>
<dbReference type="STRING" id="84029.CROST_37990"/>
<keyword evidence="2" id="KW-1185">Reference proteome</keyword>
<dbReference type="EC" id="3.4.-.-" evidence="1"/>
<proteinExistence type="predicted"/>
<name>A0A1S8KYF6_9CLOT</name>
<dbReference type="SUPFAM" id="SSF48452">
    <property type="entry name" value="TPR-like"/>
    <property type="match status" value="1"/>
</dbReference>
<evidence type="ECO:0000313" key="2">
    <source>
        <dbReference type="Proteomes" id="UP000190951"/>
    </source>
</evidence>
<keyword evidence="1" id="KW-0645">Protease</keyword>
<sequence length="333" mass="37947">MIKYKKKIAALMLLATCLSGCSYDLKDLQNLNKKSSSVDTKGITILCEHKKYTEAMKIVDDYLKKHPDDRVALCDKGYVLVAQGKNEEGLLQLVKANEKYPNDDAILNNMSWACNNLKMYKLANSYADQSLKKEPNTAEELSNKGTALFGLKDYKKAESYYTKAIEKKSTDKTAIWGKALSLYKEKSYNKSLAYFKKYYKLDSSDMEASYYIEKCYISLHDVDGAISTFKDNIIVNPKNKGNYFALGDMYVKKEDYSSAISCYDNLAEIDSEDPEIYFEKAICLIKSGDKDGACENLKIALNYDSDYIDDIKEEPAFDVLKDYDKFKEIFNAN</sequence>
<keyword evidence="1" id="KW-0378">Hydrolase</keyword>
<dbReference type="InterPro" id="IPR019734">
    <property type="entry name" value="TPR_rpt"/>
</dbReference>
<dbReference type="KEGG" id="crw:CROST_036710"/>
<dbReference type="PANTHER" id="PTHR12558">
    <property type="entry name" value="CELL DIVISION CYCLE 16,23,27"/>
    <property type="match status" value="1"/>
</dbReference>
<protein>
    <submittedName>
        <fullName evidence="1">Beta-barrel assembly-enhancing protease</fullName>
        <ecNumber evidence="1">3.4.-.-</ecNumber>
    </submittedName>
</protein>